<evidence type="ECO:0008006" key="4">
    <source>
        <dbReference type="Google" id="ProtNLM"/>
    </source>
</evidence>
<dbReference type="Pfam" id="PF04720">
    <property type="entry name" value="PDDEXK_6"/>
    <property type="match status" value="1"/>
</dbReference>
<reference evidence="2 3" key="1">
    <citation type="submission" date="2024-11" db="EMBL/GenBank/DDBJ databases">
        <title>A near-complete genome assembly of Cinchona calisaya.</title>
        <authorList>
            <person name="Lian D.C."/>
            <person name="Zhao X.W."/>
            <person name="Wei L."/>
        </authorList>
    </citation>
    <scope>NUCLEOTIDE SEQUENCE [LARGE SCALE GENOMIC DNA]</scope>
    <source>
        <tissue evidence="2">Nenye</tissue>
    </source>
</reference>
<accession>A0ABD2ZIU9</accession>
<proteinExistence type="predicted"/>
<gene>
    <name evidence="2" type="ORF">ACH5RR_017538</name>
</gene>
<dbReference type="PANTHER" id="PTHR31579:SF42">
    <property type="entry name" value="DUF506 FAMILY PROTEIN (DUF506)"/>
    <property type="match status" value="1"/>
</dbReference>
<dbReference type="Proteomes" id="UP001630127">
    <property type="component" value="Unassembled WGS sequence"/>
</dbReference>
<dbReference type="EMBL" id="JBJUIK010000008">
    <property type="protein sequence ID" value="KAL3519389.1"/>
    <property type="molecule type" value="Genomic_DNA"/>
</dbReference>
<evidence type="ECO:0000256" key="1">
    <source>
        <dbReference type="SAM" id="MobiDB-lite"/>
    </source>
</evidence>
<dbReference type="PANTHER" id="PTHR31579">
    <property type="entry name" value="OS03G0796600 PROTEIN"/>
    <property type="match status" value="1"/>
</dbReference>
<dbReference type="AlphaFoldDB" id="A0ABD2ZIU9"/>
<protein>
    <recommendedName>
        <fullName evidence="4">DUF506 family protein</fullName>
    </recommendedName>
</protein>
<sequence length="321" mass="36772">MAKIPVRFKRVAAVFDEEARARLYESSGSEHNSAETLTDLSYLVNSFLENDHHGRVDDQENDHAADKVESSSERNCSDSEIKDSLKRLFDFQVDEVKRNILVGVENALRELGNNSIVDSSSVDFKRRLMARLRERGFDAGLCKSKWEKVGHCPSGDYEYIDVYASGTRYFIEVSLAKEFTIARPTECYAALLNIFPQIFVGKQDDLKQVNRLMCNAIKKSMKKMDIHVPPWRRSSYMQAKWFSSYKRTFNEASKILQQQQPFDHSDVEEEEKLRMRRKISIGFVPLPPISFPCREDFSTKLVGGFRVGNLAAALNDNSILS</sequence>
<feature type="region of interest" description="Disordered" evidence="1">
    <location>
        <begin position="53"/>
        <end position="76"/>
    </location>
</feature>
<organism evidence="2 3">
    <name type="scientific">Cinchona calisaya</name>
    <dbReference type="NCBI Taxonomy" id="153742"/>
    <lineage>
        <taxon>Eukaryota</taxon>
        <taxon>Viridiplantae</taxon>
        <taxon>Streptophyta</taxon>
        <taxon>Embryophyta</taxon>
        <taxon>Tracheophyta</taxon>
        <taxon>Spermatophyta</taxon>
        <taxon>Magnoliopsida</taxon>
        <taxon>eudicotyledons</taxon>
        <taxon>Gunneridae</taxon>
        <taxon>Pentapetalae</taxon>
        <taxon>asterids</taxon>
        <taxon>lamiids</taxon>
        <taxon>Gentianales</taxon>
        <taxon>Rubiaceae</taxon>
        <taxon>Cinchonoideae</taxon>
        <taxon>Cinchoneae</taxon>
        <taxon>Cinchona</taxon>
    </lineage>
</organism>
<dbReference type="InterPro" id="IPR006502">
    <property type="entry name" value="PDDEXK-like"/>
</dbReference>
<dbReference type="NCBIfam" id="TIGR01615">
    <property type="entry name" value="A_thal_3542"/>
    <property type="match status" value="1"/>
</dbReference>
<comment type="caution">
    <text evidence="2">The sequence shown here is derived from an EMBL/GenBank/DDBJ whole genome shotgun (WGS) entry which is preliminary data.</text>
</comment>
<evidence type="ECO:0000313" key="3">
    <source>
        <dbReference type="Proteomes" id="UP001630127"/>
    </source>
</evidence>
<keyword evidence="3" id="KW-1185">Reference proteome</keyword>
<evidence type="ECO:0000313" key="2">
    <source>
        <dbReference type="EMBL" id="KAL3519389.1"/>
    </source>
</evidence>
<name>A0ABD2ZIU9_9GENT</name>